<comment type="caution">
    <text evidence="1">The sequence shown here is derived from an EMBL/GenBank/DDBJ whole genome shotgun (WGS) entry which is preliminary data.</text>
</comment>
<organism evidence="1 2">
    <name type="scientific">Klebsiella oxytoca</name>
    <dbReference type="NCBI Taxonomy" id="571"/>
    <lineage>
        <taxon>Bacteria</taxon>
        <taxon>Pseudomonadati</taxon>
        <taxon>Pseudomonadota</taxon>
        <taxon>Gammaproteobacteria</taxon>
        <taxon>Enterobacterales</taxon>
        <taxon>Enterobacteriaceae</taxon>
        <taxon>Klebsiella/Raoultella group</taxon>
        <taxon>Klebsiella</taxon>
    </lineage>
</organism>
<protein>
    <submittedName>
        <fullName evidence="1">Uncharacterized protein</fullName>
    </submittedName>
</protein>
<dbReference type="Proteomes" id="UP000673434">
    <property type="component" value="Unassembled WGS sequence"/>
</dbReference>
<evidence type="ECO:0000313" key="1">
    <source>
        <dbReference type="EMBL" id="MBQ0603361.1"/>
    </source>
</evidence>
<proteinExistence type="predicted"/>
<dbReference type="EMBL" id="JAGKON010000034">
    <property type="protein sequence ID" value="MBQ0603361.1"/>
    <property type="molecule type" value="Genomic_DNA"/>
</dbReference>
<accession>A0AAP2BNA7</accession>
<reference evidence="1 2" key="1">
    <citation type="submission" date="2021-03" db="EMBL/GenBank/DDBJ databases">
        <authorList>
            <person name="Stanton E."/>
        </authorList>
    </citation>
    <scope>NUCLEOTIDE SEQUENCE [LARGE SCALE GENOMIC DNA]</scope>
    <source>
        <strain evidence="1 2">2020EL-00037</strain>
    </source>
</reference>
<dbReference type="AlphaFoldDB" id="A0AAP2BNA7"/>
<keyword evidence="2" id="KW-1185">Reference proteome</keyword>
<dbReference type="RefSeq" id="WP_187417753.1">
    <property type="nucleotide sequence ID" value="NZ_FLAF01000003.1"/>
</dbReference>
<evidence type="ECO:0000313" key="2">
    <source>
        <dbReference type="Proteomes" id="UP000673434"/>
    </source>
</evidence>
<name>A0AAP2BNA7_KLEOX</name>
<gene>
    <name evidence="1" type="ORF">J7S78_26520</name>
</gene>
<sequence length="52" mass="6073">MNRRTAIAALEMRKEEMRSDAAVMKFKGEADLLMMPGGGWRLTRLISFRYEH</sequence>